<sequence>MHRVAVIAVPPATTFDLSIPELILGETTVDGCPGYAVGVCTAEPGVVASNGGLHITVPNGLEIVEDSDTVIVTGTGARDDIEPRVLQALRHAADAGKRIASICTGAFVLAQAGLLEGRSATTYWAKSEEFRGRFPSVDLRPDVLYVEDGNVLTSAGLSAGIDLCLHLVRSDYGAATANAVARLVVAAPVRPGGQAQFIASPLPPETGTSLAATRAWALERLHEPLTRAALAAHARTSVRTLTRRFHAETGLSPLQWLLYQRIELAKELLESTDLPMEQVAQRSGLVTTDSLRQHMSRRTGLTPSAYRAAFTRRAAPRKHAPSSARPSPSSPAPAQSSLARRP</sequence>
<dbReference type="Proteomes" id="UP000306628">
    <property type="component" value="Unassembled WGS sequence"/>
</dbReference>
<dbReference type="GO" id="GO:0003700">
    <property type="term" value="F:DNA-binding transcription factor activity"/>
    <property type="evidence" value="ECO:0007669"/>
    <property type="project" value="InterPro"/>
</dbReference>
<dbReference type="InterPro" id="IPR018060">
    <property type="entry name" value="HTH_AraC"/>
</dbReference>
<dbReference type="Gene3D" id="1.10.10.60">
    <property type="entry name" value="Homeodomain-like"/>
    <property type="match status" value="1"/>
</dbReference>
<dbReference type="CDD" id="cd03137">
    <property type="entry name" value="GATase1_AraC_1"/>
    <property type="match status" value="1"/>
</dbReference>
<dbReference type="OrthoDB" id="4110300at2"/>
<name>A0A5S4FFB3_9ACTN</name>
<evidence type="ECO:0000256" key="2">
    <source>
        <dbReference type="ARBA" id="ARBA00023163"/>
    </source>
</evidence>
<proteinExistence type="predicted"/>
<keyword evidence="2" id="KW-0804">Transcription</keyword>
<dbReference type="InterPro" id="IPR002818">
    <property type="entry name" value="DJ-1/PfpI"/>
</dbReference>
<accession>A0A5S4FFB3</accession>
<reference evidence="5 6" key="1">
    <citation type="submission" date="2019-05" db="EMBL/GenBank/DDBJ databases">
        <title>Draft genome sequence of Nonomuraea zeae DSM 100528.</title>
        <authorList>
            <person name="Saricaoglu S."/>
            <person name="Isik K."/>
        </authorList>
    </citation>
    <scope>NUCLEOTIDE SEQUENCE [LARGE SCALE GENOMIC DNA]</scope>
    <source>
        <strain evidence="5 6">DSM 100528</strain>
    </source>
</reference>
<evidence type="ECO:0000259" key="4">
    <source>
        <dbReference type="PROSITE" id="PS01124"/>
    </source>
</evidence>
<dbReference type="SUPFAM" id="SSF52317">
    <property type="entry name" value="Class I glutamine amidotransferase-like"/>
    <property type="match status" value="1"/>
</dbReference>
<gene>
    <name evidence="5" type="ORF">ETD85_54240</name>
</gene>
<dbReference type="PROSITE" id="PS01124">
    <property type="entry name" value="HTH_ARAC_FAMILY_2"/>
    <property type="match status" value="1"/>
</dbReference>
<dbReference type="RefSeq" id="WP_138697680.1">
    <property type="nucleotide sequence ID" value="NZ_JBHSAZ010000060.1"/>
</dbReference>
<dbReference type="SUPFAM" id="SSF46689">
    <property type="entry name" value="Homeodomain-like"/>
    <property type="match status" value="2"/>
</dbReference>
<feature type="region of interest" description="Disordered" evidence="3">
    <location>
        <begin position="289"/>
        <end position="342"/>
    </location>
</feature>
<dbReference type="Pfam" id="PF01965">
    <property type="entry name" value="DJ-1_PfpI"/>
    <property type="match status" value="1"/>
</dbReference>
<dbReference type="InterPro" id="IPR009057">
    <property type="entry name" value="Homeodomain-like_sf"/>
</dbReference>
<keyword evidence="1" id="KW-0805">Transcription regulation</keyword>
<evidence type="ECO:0000313" key="5">
    <source>
        <dbReference type="EMBL" id="TMR17502.1"/>
    </source>
</evidence>
<dbReference type="SMART" id="SM00342">
    <property type="entry name" value="HTH_ARAC"/>
    <property type="match status" value="1"/>
</dbReference>
<dbReference type="InterPro" id="IPR029062">
    <property type="entry name" value="Class_I_gatase-like"/>
</dbReference>
<dbReference type="InterPro" id="IPR052158">
    <property type="entry name" value="INH-QAR"/>
</dbReference>
<protein>
    <submittedName>
        <fullName evidence="5">Helix-turn-helix domain-containing protein</fullName>
    </submittedName>
</protein>
<evidence type="ECO:0000256" key="3">
    <source>
        <dbReference type="SAM" id="MobiDB-lite"/>
    </source>
</evidence>
<feature type="compositionally biased region" description="Low complexity" evidence="3">
    <location>
        <begin position="321"/>
        <end position="342"/>
    </location>
</feature>
<dbReference type="AlphaFoldDB" id="A0A5S4FFB3"/>
<evidence type="ECO:0000313" key="6">
    <source>
        <dbReference type="Proteomes" id="UP000306628"/>
    </source>
</evidence>
<comment type="caution">
    <text evidence="5">The sequence shown here is derived from an EMBL/GenBank/DDBJ whole genome shotgun (WGS) entry which is preliminary data.</text>
</comment>
<keyword evidence="6" id="KW-1185">Reference proteome</keyword>
<evidence type="ECO:0000256" key="1">
    <source>
        <dbReference type="ARBA" id="ARBA00023015"/>
    </source>
</evidence>
<dbReference type="PANTHER" id="PTHR43130:SF3">
    <property type="entry name" value="HTH-TYPE TRANSCRIPTIONAL REGULATOR RV1931C"/>
    <property type="match status" value="1"/>
</dbReference>
<dbReference type="PANTHER" id="PTHR43130">
    <property type="entry name" value="ARAC-FAMILY TRANSCRIPTIONAL REGULATOR"/>
    <property type="match status" value="1"/>
</dbReference>
<dbReference type="Gene3D" id="3.40.50.880">
    <property type="match status" value="1"/>
</dbReference>
<organism evidence="5 6">
    <name type="scientific">Nonomuraea zeae</name>
    <dbReference type="NCBI Taxonomy" id="1642303"/>
    <lineage>
        <taxon>Bacteria</taxon>
        <taxon>Bacillati</taxon>
        <taxon>Actinomycetota</taxon>
        <taxon>Actinomycetes</taxon>
        <taxon>Streptosporangiales</taxon>
        <taxon>Streptosporangiaceae</taxon>
        <taxon>Nonomuraea</taxon>
    </lineage>
</organism>
<dbReference type="GO" id="GO:0043565">
    <property type="term" value="F:sequence-specific DNA binding"/>
    <property type="evidence" value="ECO:0007669"/>
    <property type="project" value="InterPro"/>
</dbReference>
<dbReference type="Pfam" id="PF12833">
    <property type="entry name" value="HTH_18"/>
    <property type="match status" value="1"/>
</dbReference>
<dbReference type="EMBL" id="VCKX01000355">
    <property type="protein sequence ID" value="TMR17502.1"/>
    <property type="molecule type" value="Genomic_DNA"/>
</dbReference>
<feature type="domain" description="HTH araC/xylS-type" evidence="4">
    <location>
        <begin position="211"/>
        <end position="309"/>
    </location>
</feature>